<feature type="compositionally biased region" description="Polar residues" evidence="1">
    <location>
        <begin position="97"/>
        <end position="111"/>
    </location>
</feature>
<feature type="region of interest" description="Disordered" evidence="1">
    <location>
        <begin position="146"/>
        <end position="170"/>
    </location>
</feature>
<evidence type="ECO:0000313" key="2">
    <source>
        <dbReference type="EMBL" id="KAK1411460.1"/>
    </source>
</evidence>
<proteinExistence type="predicted"/>
<organism evidence="2 3">
    <name type="scientific">Tagetes erecta</name>
    <name type="common">African marigold</name>
    <dbReference type="NCBI Taxonomy" id="13708"/>
    <lineage>
        <taxon>Eukaryota</taxon>
        <taxon>Viridiplantae</taxon>
        <taxon>Streptophyta</taxon>
        <taxon>Embryophyta</taxon>
        <taxon>Tracheophyta</taxon>
        <taxon>Spermatophyta</taxon>
        <taxon>Magnoliopsida</taxon>
        <taxon>eudicotyledons</taxon>
        <taxon>Gunneridae</taxon>
        <taxon>Pentapetalae</taxon>
        <taxon>asterids</taxon>
        <taxon>campanulids</taxon>
        <taxon>Asterales</taxon>
        <taxon>Asteraceae</taxon>
        <taxon>Asteroideae</taxon>
        <taxon>Heliantheae alliance</taxon>
        <taxon>Tageteae</taxon>
        <taxon>Tagetes</taxon>
    </lineage>
</organism>
<feature type="compositionally biased region" description="Polar residues" evidence="1">
    <location>
        <begin position="27"/>
        <end position="57"/>
    </location>
</feature>
<dbReference type="AlphaFoldDB" id="A0AAD8K1L9"/>
<protein>
    <submittedName>
        <fullName evidence="2">Uncharacterized protein</fullName>
    </submittedName>
</protein>
<evidence type="ECO:0000256" key="1">
    <source>
        <dbReference type="SAM" id="MobiDB-lite"/>
    </source>
</evidence>
<evidence type="ECO:0000313" key="3">
    <source>
        <dbReference type="Proteomes" id="UP001229421"/>
    </source>
</evidence>
<gene>
    <name evidence="2" type="ORF">QVD17_38009</name>
</gene>
<sequence length="264" mass="29825">MSGTRGKVALPQLKHSSSRDKRKQPHPQFSSIHSGTYTSAGRSITRGGLNTRSTNLRVDSYTKHPLFVSDGSDANYDDELLEDYDEDDYTDDANASPRVSESNFSRYSQRNSSDREGTRKTSQRPPIYRVGAKYIWGTDEWQKKSVAGKRNRASADSSGKRSRHTGGSVGFDEHRIRLKTKLGREPSFGEVFLETHLIKESKIKLWAGELQINNMEGMNFCTARARKAYEAYLTEMKKLYGPNFTKDDPAVWAHSSFGNPNSRI</sequence>
<keyword evidence="3" id="KW-1185">Reference proteome</keyword>
<dbReference type="InterPro" id="IPR004252">
    <property type="entry name" value="Probable_transposase_24"/>
</dbReference>
<dbReference type="Pfam" id="PF03004">
    <property type="entry name" value="Transposase_24"/>
    <property type="match status" value="1"/>
</dbReference>
<comment type="caution">
    <text evidence="2">The sequence shown here is derived from an EMBL/GenBank/DDBJ whole genome shotgun (WGS) entry which is preliminary data.</text>
</comment>
<feature type="region of interest" description="Disordered" evidence="1">
    <location>
        <begin position="1"/>
        <end position="74"/>
    </location>
</feature>
<dbReference type="EMBL" id="JAUHHV010000010">
    <property type="protein sequence ID" value="KAK1411460.1"/>
    <property type="molecule type" value="Genomic_DNA"/>
</dbReference>
<reference evidence="2" key="1">
    <citation type="journal article" date="2023" name="bioRxiv">
        <title>Improved chromosome-level genome assembly for marigold (Tagetes erecta).</title>
        <authorList>
            <person name="Jiang F."/>
            <person name="Yuan L."/>
            <person name="Wang S."/>
            <person name="Wang H."/>
            <person name="Xu D."/>
            <person name="Wang A."/>
            <person name="Fan W."/>
        </authorList>
    </citation>
    <scope>NUCLEOTIDE SEQUENCE</scope>
    <source>
        <strain evidence="2">WSJ</strain>
        <tissue evidence="2">Leaf</tissue>
    </source>
</reference>
<name>A0AAD8K1L9_TARER</name>
<accession>A0AAD8K1L9</accession>
<dbReference type="Proteomes" id="UP001229421">
    <property type="component" value="Unassembled WGS sequence"/>
</dbReference>
<feature type="region of interest" description="Disordered" evidence="1">
    <location>
        <begin position="87"/>
        <end position="124"/>
    </location>
</feature>